<dbReference type="STRING" id="1266370.NITGR_1040022"/>
<organism evidence="2 3">
    <name type="scientific">Nitrospina gracilis (strain 3/211)</name>
    <dbReference type="NCBI Taxonomy" id="1266370"/>
    <lineage>
        <taxon>Bacteria</taxon>
        <taxon>Pseudomonadati</taxon>
        <taxon>Nitrospinota/Tectimicrobiota group</taxon>
        <taxon>Nitrospinota</taxon>
        <taxon>Nitrospinia</taxon>
        <taxon>Nitrospinales</taxon>
        <taxon>Nitrospinaceae</taxon>
        <taxon>Nitrospina</taxon>
    </lineage>
</organism>
<evidence type="ECO:0000256" key="1">
    <source>
        <dbReference type="SAM" id="SignalP"/>
    </source>
</evidence>
<dbReference type="AlphaFoldDB" id="M1YG25"/>
<sequence>MTLKSWISAGLIFLVCCAATPTLASPHDHAMENSPFVQKQGAHALHCALMGHDIQKPCPHYQKRGLGNLEFKLPCHDNPASATGSAPAPGVYLPAASFSACANEPVVTLVLSQSGFDFYLPSIPEPPPRFL</sequence>
<feature type="chain" id="PRO_5004019765" evidence="1">
    <location>
        <begin position="25"/>
        <end position="131"/>
    </location>
</feature>
<dbReference type="HOGENOM" id="CLU_1925368_0_0_0"/>
<accession>M1YG25</accession>
<evidence type="ECO:0000313" key="3">
    <source>
        <dbReference type="Proteomes" id="UP000011704"/>
    </source>
</evidence>
<name>M1YG25_NITG3</name>
<dbReference type="Proteomes" id="UP000011704">
    <property type="component" value="Unassembled WGS sequence"/>
</dbReference>
<proteinExistence type="predicted"/>
<feature type="signal peptide" evidence="1">
    <location>
        <begin position="1"/>
        <end position="24"/>
    </location>
</feature>
<gene>
    <name evidence="2" type="ORF">NITGR_1040022</name>
</gene>
<comment type="caution">
    <text evidence="2">The sequence shown here is derived from an EMBL/GenBank/DDBJ whole genome shotgun (WGS) entry which is preliminary data.</text>
</comment>
<dbReference type="InParanoid" id="M1YG25"/>
<protein>
    <submittedName>
        <fullName evidence="2">Uncharacterized protein</fullName>
    </submittedName>
</protein>
<reference evidence="2 3" key="1">
    <citation type="journal article" date="2013" name="Front. Microbiol.">
        <title>The genome of Nitrospina gracilis illuminates the metabolism and evolution of the major marine nitrite oxidizer.</title>
        <authorList>
            <person name="Luecker S."/>
            <person name="Nowka B."/>
            <person name="Rattei T."/>
            <person name="Spieck E."/>
            <person name="and Daims H."/>
        </authorList>
    </citation>
    <scope>NUCLEOTIDE SEQUENCE [LARGE SCALE GENOMIC DNA]</scope>
    <source>
        <strain evidence="2 3">3/211</strain>
    </source>
</reference>
<keyword evidence="3" id="KW-1185">Reference proteome</keyword>
<keyword evidence="1" id="KW-0732">Signal</keyword>
<dbReference type="EMBL" id="CAQJ01000007">
    <property type="protein sequence ID" value="CCQ89404.1"/>
    <property type="molecule type" value="Genomic_DNA"/>
</dbReference>
<evidence type="ECO:0000313" key="2">
    <source>
        <dbReference type="EMBL" id="CCQ89404.1"/>
    </source>
</evidence>